<keyword evidence="5" id="KW-1133">Transmembrane helix</keyword>
<protein>
    <submittedName>
        <fullName evidence="10">Protein-export membrane protein SecD/SecF, archaeal and bacterial like protein</fullName>
    </submittedName>
</protein>
<dbReference type="EMBL" id="BQXS01000534">
    <property type="protein sequence ID" value="GKT28906.1"/>
    <property type="molecule type" value="Genomic_DNA"/>
</dbReference>
<dbReference type="Gene3D" id="3.30.1360.200">
    <property type="match status" value="1"/>
</dbReference>
<keyword evidence="2" id="KW-1003">Cell membrane</keyword>
<evidence type="ECO:0000256" key="7">
    <source>
        <dbReference type="ARBA" id="ARBA00023136"/>
    </source>
</evidence>
<dbReference type="PANTHER" id="PTHR30081:SF1">
    <property type="entry name" value="PROTEIN TRANSLOCASE SUBUNIT SECD"/>
    <property type="match status" value="1"/>
</dbReference>
<feature type="domain" description="Protein translocase subunit SecDF P1" evidence="8">
    <location>
        <begin position="28"/>
        <end position="77"/>
    </location>
</feature>
<reference evidence="10" key="1">
    <citation type="submission" date="2022-03" db="EMBL/GenBank/DDBJ databases">
        <title>Draft genome sequence of Aduncisulcus paluster, a free-living microaerophilic Fornicata.</title>
        <authorList>
            <person name="Yuyama I."/>
            <person name="Kume K."/>
            <person name="Tamura T."/>
            <person name="Inagaki Y."/>
            <person name="Hashimoto T."/>
        </authorList>
    </citation>
    <scope>NUCLEOTIDE SEQUENCE</scope>
    <source>
        <strain evidence="10">NY0171</strain>
    </source>
</reference>
<feature type="non-terminal residue" evidence="10">
    <location>
        <position position="172"/>
    </location>
</feature>
<dbReference type="Pfam" id="PF21760">
    <property type="entry name" value="SecD_1st"/>
    <property type="match status" value="1"/>
</dbReference>
<comment type="caution">
    <text evidence="10">The sequence shown here is derived from an EMBL/GenBank/DDBJ whole genome shotgun (WGS) entry which is preliminary data.</text>
</comment>
<dbReference type="Proteomes" id="UP001057375">
    <property type="component" value="Unassembled WGS sequence"/>
</dbReference>
<keyword evidence="3" id="KW-0812">Transmembrane</keyword>
<dbReference type="InterPro" id="IPR054384">
    <property type="entry name" value="SecDF_P1_head"/>
</dbReference>
<evidence type="ECO:0000256" key="2">
    <source>
        <dbReference type="ARBA" id="ARBA00022475"/>
    </source>
</evidence>
<evidence type="ECO:0000259" key="8">
    <source>
        <dbReference type="Pfam" id="PF21760"/>
    </source>
</evidence>
<dbReference type="Pfam" id="PF22599">
    <property type="entry name" value="SecDF_P1_head"/>
    <property type="match status" value="1"/>
</dbReference>
<evidence type="ECO:0000256" key="1">
    <source>
        <dbReference type="ARBA" id="ARBA00022448"/>
    </source>
</evidence>
<keyword evidence="7" id="KW-0472">Membrane</keyword>
<keyword evidence="6" id="KW-0811">Translocation</keyword>
<evidence type="ECO:0000313" key="10">
    <source>
        <dbReference type="EMBL" id="GKT28906.1"/>
    </source>
</evidence>
<feature type="domain" description="SecDF P1 head subdomain" evidence="9">
    <location>
        <begin position="100"/>
        <end position="171"/>
    </location>
</feature>
<keyword evidence="1" id="KW-0813">Transport</keyword>
<dbReference type="InterPro" id="IPR048631">
    <property type="entry name" value="SecD_1st"/>
</dbReference>
<evidence type="ECO:0000313" key="11">
    <source>
        <dbReference type="Proteomes" id="UP001057375"/>
    </source>
</evidence>
<keyword evidence="11" id="KW-1185">Reference proteome</keyword>
<evidence type="ECO:0000256" key="5">
    <source>
        <dbReference type="ARBA" id="ARBA00022989"/>
    </source>
</evidence>
<dbReference type="Gene3D" id="3.30.70.3400">
    <property type="match status" value="1"/>
</dbReference>
<accession>A0ABQ5KDH4</accession>
<name>A0ABQ5KDH4_9EUKA</name>
<evidence type="ECO:0000256" key="4">
    <source>
        <dbReference type="ARBA" id="ARBA00022927"/>
    </source>
</evidence>
<gene>
    <name evidence="10" type="ORF">ADUPG1_000931</name>
</gene>
<dbReference type="PANTHER" id="PTHR30081">
    <property type="entry name" value="PROTEIN-EXPORT MEMBRANE PROTEIN SEC"/>
    <property type="match status" value="1"/>
</dbReference>
<evidence type="ECO:0000259" key="9">
    <source>
        <dbReference type="Pfam" id="PF22599"/>
    </source>
</evidence>
<keyword evidence="4" id="KW-0653">Protein transport</keyword>
<organism evidence="10 11">
    <name type="scientific">Aduncisulcus paluster</name>
    <dbReference type="NCBI Taxonomy" id="2918883"/>
    <lineage>
        <taxon>Eukaryota</taxon>
        <taxon>Metamonada</taxon>
        <taxon>Carpediemonas-like organisms</taxon>
        <taxon>Aduncisulcus</taxon>
    </lineage>
</organism>
<evidence type="ECO:0000256" key="6">
    <source>
        <dbReference type="ARBA" id="ARBA00023010"/>
    </source>
</evidence>
<feature type="non-terminal residue" evidence="10">
    <location>
        <position position="1"/>
    </location>
</feature>
<proteinExistence type="predicted"/>
<dbReference type="InterPro" id="IPR022813">
    <property type="entry name" value="SecD/SecF_arch_bac"/>
</dbReference>
<sequence>TAVKPDGKVTYVFAPTPEYKKYLTKLTMDQAIKTIRNRIDQFGVAEPDIRKQQGNRIQVQLPGMQDPERAIKIIAQKGIVAPGRELTVIMHRLPDGSYIEKPIVLKKDAMLTGEYITDAQTRFDQFNQPYVTLNFNSRGARIFERVTGENIKKRMAIVLDGKVYSAPTIQDK</sequence>
<evidence type="ECO:0000256" key="3">
    <source>
        <dbReference type="ARBA" id="ARBA00022692"/>
    </source>
</evidence>